<dbReference type="Gene3D" id="2.60.120.10">
    <property type="entry name" value="Jelly Rolls"/>
    <property type="match status" value="1"/>
</dbReference>
<reference evidence="1 2" key="1">
    <citation type="journal article" date="2015" name="Genome Announc.">
        <title>Expanding the biotechnology potential of lactobacilli through comparative genomics of 213 strains and associated genera.</title>
        <authorList>
            <person name="Sun Z."/>
            <person name="Harris H.M."/>
            <person name="McCann A."/>
            <person name="Guo C."/>
            <person name="Argimon S."/>
            <person name="Zhang W."/>
            <person name="Yang X."/>
            <person name="Jeffery I.B."/>
            <person name="Cooney J.C."/>
            <person name="Kagawa T.F."/>
            <person name="Liu W."/>
            <person name="Song Y."/>
            <person name="Salvetti E."/>
            <person name="Wrobel A."/>
            <person name="Rasinkangas P."/>
            <person name="Parkhill J."/>
            <person name="Rea M.C."/>
            <person name="O'Sullivan O."/>
            <person name="Ritari J."/>
            <person name="Douillard F.P."/>
            <person name="Paul Ross R."/>
            <person name="Yang R."/>
            <person name="Briner A.E."/>
            <person name="Felis G.E."/>
            <person name="de Vos W.M."/>
            <person name="Barrangou R."/>
            <person name="Klaenhammer T.R."/>
            <person name="Caufield P.W."/>
            <person name="Cui Y."/>
            <person name="Zhang H."/>
            <person name="O'Toole P.W."/>
        </authorList>
    </citation>
    <scope>NUCLEOTIDE SEQUENCE [LARGE SCALE GENOMIC DNA]</scope>
    <source>
        <strain evidence="1 2">ATCC 27304</strain>
    </source>
</reference>
<dbReference type="Proteomes" id="UP000051727">
    <property type="component" value="Unassembled WGS sequence"/>
</dbReference>
<proteinExistence type="predicted"/>
<dbReference type="STRING" id="1618.IV36_GL000593"/>
<dbReference type="InterPro" id="IPR014710">
    <property type="entry name" value="RmlC-like_jellyroll"/>
</dbReference>
<evidence type="ECO:0008006" key="3">
    <source>
        <dbReference type="Google" id="ProtNLM"/>
    </source>
</evidence>
<name>A0A0R2FHF2_9LACO</name>
<comment type="caution">
    <text evidence="1">The sequence shown here is derived from an EMBL/GenBank/DDBJ whole genome shotgun (WGS) entry which is preliminary data.</text>
</comment>
<dbReference type="EMBL" id="JQAR01000016">
    <property type="protein sequence ID" value="KRN28057.1"/>
    <property type="molecule type" value="Genomic_DNA"/>
</dbReference>
<organism evidence="1 2">
    <name type="scientific">Liquorilactobacillus mali</name>
    <dbReference type="NCBI Taxonomy" id="1618"/>
    <lineage>
        <taxon>Bacteria</taxon>
        <taxon>Bacillati</taxon>
        <taxon>Bacillota</taxon>
        <taxon>Bacilli</taxon>
        <taxon>Lactobacillales</taxon>
        <taxon>Lactobacillaceae</taxon>
        <taxon>Liquorilactobacillus</taxon>
    </lineage>
</organism>
<accession>A0A0R2FHF2</accession>
<dbReference type="InterPro" id="IPR011051">
    <property type="entry name" value="RmlC_Cupin_sf"/>
</dbReference>
<protein>
    <recommendedName>
        <fullName evidence="3">Cupin 2 conserved barrel domain-containing protein</fullName>
    </recommendedName>
</protein>
<gene>
    <name evidence="1" type="ORF">IV36_GL000593</name>
</gene>
<evidence type="ECO:0000313" key="1">
    <source>
        <dbReference type="EMBL" id="KRN28057.1"/>
    </source>
</evidence>
<sequence>MSMKKYQGTNKISNIFESKNQVITNLVIPKGKEIPTHHVPYTVVVVPVKGKIIFSGENFEEEIKPGIIVRMQPDEKHKLFALTDSEIMVIKSHLAN</sequence>
<dbReference type="PATRIC" id="fig|1618.3.peg.595"/>
<dbReference type="AlphaFoldDB" id="A0A0R2FHF2"/>
<evidence type="ECO:0000313" key="2">
    <source>
        <dbReference type="Proteomes" id="UP000051727"/>
    </source>
</evidence>
<dbReference type="SUPFAM" id="SSF51182">
    <property type="entry name" value="RmlC-like cupins"/>
    <property type="match status" value="1"/>
</dbReference>